<proteinExistence type="predicted"/>
<evidence type="ECO:0000313" key="10">
    <source>
        <dbReference type="Proteomes" id="UP000271974"/>
    </source>
</evidence>
<feature type="compositionally biased region" description="Low complexity" evidence="7">
    <location>
        <begin position="1086"/>
        <end position="1095"/>
    </location>
</feature>
<evidence type="ECO:0000256" key="2">
    <source>
        <dbReference type="ARBA" id="ARBA00022491"/>
    </source>
</evidence>
<keyword evidence="5" id="KW-0804">Transcription</keyword>
<feature type="compositionally biased region" description="Low complexity" evidence="7">
    <location>
        <begin position="1319"/>
        <end position="1334"/>
    </location>
</feature>
<accession>A0A433TH71</accession>
<feature type="region of interest" description="Disordered" evidence="7">
    <location>
        <begin position="233"/>
        <end position="259"/>
    </location>
</feature>
<feature type="compositionally biased region" description="Low complexity" evidence="7">
    <location>
        <begin position="445"/>
        <end position="459"/>
    </location>
</feature>
<feature type="compositionally biased region" description="Basic and acidic residues" evidence="7">
    <location>
        <begin position="852"/>
        <end position="864"/>
    </location>
</feature>
<dbReference type="InterPro" id="IPR036096">
    <property type="entry name" value="Ataxin_AXH_dom_sf"/>
</dbReference>
<feature type="compositionally biased region" description="Low complexity" evidence="7">
    <location>
        <begin position="756"/>
        <end position="771"/>
    </location>
</feature>
<feature type="compositionally biased region" description="Low complexity" evidence="7">
    <location>
        <begin position="1284"/>
        <end position="1297"/>
    </location>
</feature>
<feature type="compositionally biased region" description="Low complexity" evidence="7">
    <location>
        <begin position="1000"/>
        <end position="1015"/>
    </location>
</feature>
<comment type="subcellular location">
    <subcellularLocation>
        <location evidence="1">Nucleus</location>
    </subcellularLocation>
</comment>
<evidence type="ECO:0000313" key="9">
    <source>
        <dbReference type="EMBL" id="RUS80861.1"/>
    </source>
</evidence>
<feature type="region of interest" description="Disordered" evidence="7">
    <location>
        <begin position="831"/>
        <end position="1103"/>
    </location>
</feature>
<reference evidence="9 10" key="1">
    <citation type="submission" date="2019-01" db="EMBL/GenBank/DDBJ databases">
        <title>A draft genome assembly of the solar-powered sea slug Elysia chlorotica.</title>
        <authorList>
            <person name="Cai H."/>
            <person name="Li Q."/>
            <person name="Fang X."/>
            <person name="Li J."/>
            <person name="Curtis N.E."/>
            <person name="Altenburger A."/>
            <person name="Shibata T."/>
            <person name="Feng M."/>
            <person name="Maeda T."/>
            <person name="Schwartz J.A."/>
            <person name="Shigenobu S."/>
            <person name="Lundholm N."/>
            <person name="Nishiyama T."/>
            <person name="Yang H."/>
            <person name="Hasebe M."/>
            <person name="Li S."/>
            <person name="Pierce S.K."/>
            <person name="Wang J."/>
        </authorList>
    </citation>
    <scope>NUCLEOTIDE SEQUENCE [LARGE SCALE GENOMIC DNA]</scope>
    <source>
        <strain evidence="9">EC2010</strain>
        <tissue evidence="9">Whole organism of an adult</tissue>
    </source>
</reference>
<feature type="compositionally biased region" description="Low complexity" evidence="7">
    <location>
        <begin position="787"/>
        <end position="805"/>
    </location>
</feature>
<feature type="region of interest" description="Disordered" evidence="7">
    <location>
        <begin position="320"/>
        <end position="343"/>
    </location>
</feature>
<dbReference type="Pfam" id="PF08517">
    <property type="entry name" value="AXH"/>
    <property type="match status" value="1"/>
</dbReference>
<name>A0A433TH71_ELYCH</name>
<gene>
    <name evidence="9" type="ORF">EGW08_011380</name>
</gene>
<feature type="compositionally biased region" description="Basic and acidic residues" evidence="7">
    <location>
        <begin position="1439"/>
        <end position="1477"/>
    </location>
</feature>
<feature type="compositionally biased region" description="Low complexity" evidence="7">
    <location>
        <begin position="540"/>
        <end position="551"/>
    </location>
</feature>
<feature type="compositionally biased region" description="Polar residues" evidence="7">
    <location>
        <begin position="1024"/>
        <end position="1034"/>
    </location>
</feature>
<feature type="compositionally biased region" description="Low complexity" evidence="7">
    <location>
        <begin position="1495"/>
        <end position="1506"/>
    </location>
</feature>
<sequence>RFHTATCLYCFNGDSERQGTHRDQGLDGHSLYCTEVLPVSTPPSQPITVEGGGTCRRGFVSINGGTSVSQSQPVQYAIVLADPQQQQQHSLGGVCSSALVPSSNTTNILVNTLTQQPYYHQLQQLQFRNQGSASHVVLSSDTLAKPAPALSASPGATGLVIASSGAGSSKFAPALINASNHLNTSKYSPQALVAYSVSLPSGDSQTFVINSPSENGVSHQRSAKDTILLTGGDCVKSGVPGQQPKQPGPGSATSGEHGGTRVELAQPARLVELPEAFRNNGVAPAGIVFLTYAPGDLKPAGSVPVADIASIAQIQDLNTPSSKGFRFEPQPQTRSSSPLSSTSGEHIYKIKDGLCKINSAVLPTTPVVVGNDNSSVISQESNLNNHIRVLSAVNKGLSSSSAFTPELTKPGTAGDRGIWTSLVQSSEVPGRQFGLSQQTQASRTSSPLSPSSSPQSSPPHQHQRHGPHAASKGAPGGMHSGRAGQHPHGSATTTSNNTNSSSSSNSSNSNNGGIISSSSINSHYRPSSPAERNPSKRTHASSPASSVSSSSSPPPPPTAPSLGMLSTGPPSIPAGIFRTGGDSHSHSHANSRLPGGSGGSGSASYAISPYSSLYGGPHHQPQQGAPHCTTAHSHAAHLQAGLAPYPAFFPGSAASSLHGYGPSALMAPAVSSSAGGAAGGGAGHHYPRIESYSAVLASMGSQALQASAGSELDRSLRGPASAVSALQSGPARSLCSTYLPSAASRSGHGFHGGISTGMPSPSSASSPPTSGVARRLSGGSGSPSPGPGASSNSVGGLGPGSRLSPLDKLAAMKAGGPGPGRESSNRLAFDTANDRASRPSPPSGPKVSFDSVVKEFGGEERDGGGDSPPTPGYARASLSGKEGSLKHRILTRPSDSEPPSGEESPGNGQPRDEPPLKRARFSSSSSPLSPTPPLVPSGSHPQLYLGRDEAIRGNNPGHPAHHMTPHHQHPVLSDSSTDHGSTRGGYHHSQAGTSLPPPLTQTHYQPHYSHQQQSTAHYHHQRYQGHQVQDDVSGNNNTTTINKNTRDNSSSNNNTGSSSSNISQQQHSHSGYHSAALPTASRRRQPSSSSSSSPPAQDQQGAPHVHYPQHFMKGSIIQLANGDLKRVEDLQTEDFVSSAQVSADLKVDSSTVVRIEEHLDRGTAMLSFSVGEHRVQVTVEATLEHPFFVFGQGWSSCSVTRTLARYGLDCQKLNVGDVCISLTHKDVSLSAADICQQHQQGEATQHNNGDKKIGQWDLKPAGDSAVSTTAQGSGYSPSSPPASSPSSQPKVSSAMSPLKLDPKDSPGHDLSVLPPPSSSPSTLTSNSKRQQQQQNELPPPLSNFVPVKKESSAPGGRDHYHHHHHRRRSGASASSSNMSGSSSGTGGPASWPRPGGDFSSPDCKEEITDAEAAGGDHDDSADSLSKKRRWSGPDPGLVKAEKERDRERQHQADQAQRLEEREEGVTKGPGDRGDDGRSGGCTISESSPPAPSPPSSTSSSLLSNAK</sequence>
<dbReference type="GO" id="GO:0003677">
    <property type="term" value="F:DNA binding"/>
    <property type="evidence" value="ECO:0007669"/>
    <property type="project" value="UniProtKB-KW"/>
</dbReference>
<comment type="caution">
    <text evidence="9">The sequence shown here is derived from an EMBL/GenBank/DDBJ whole genome shotgun (WGS) entry which is preliminary data.</text>
</comment>
<dbReference type="InterPro" id="IPR003652">
    <property type="entry name" value="Ataxin_AXH_dom"/>
</dbReference>
<dbReference type="EMBL" id="RQTK01000369">
    <property type="protein sequence ID" value="RUS80861.1"/>
    <property type="molecule type" value="Genomic_DNA"/>
</dbReference>
<dbReference type="SUPFAM" id="SSF102031">
    <property type="entry name" value="AXH domain"/>
    <property type="match status" value="1"/>
</dbReference>
<feature type="region of interest" description="Disordered" evidence="7">
    <location>
        <begin position="429"/>
        <end position="632"/>
    </location>
</feature>
<feature type="compositionally biased region" description="Basic residues" evidence="7">
    <location>
        <begin position="1359"/>
        <end position="1369"/>
    </location>
</feature>
<dbReference type="InterPro" id="IPR043404">
    <property type="entry name" value="ATAXIN1-like"/>
</dbReference>
<feature type="region of interest" description="Disordered" evidence="7">
    <location>
        <begin position="1240"/>
        <end position="1506"/>
    </location>
</feature>
<dbReference type="GO" id="GO:0003723">
    <property type="term" value="F:RNA binding"/>
    <property type="evidence" value="ECO:0007669"/>
    <property type="project" value="InterPro"/>
</dbReference>
<dbReference type="PROSITE" id="PS51148">
    <property type="entry name" value="AXH"/>
    <property type="match status" value="1"/>
</dbReference>
<dbReference type="Proteomes" id="UP000271974">
    <property type="component" value="Unassembled WGS sequence"/>
</dbReference>
<evidence type="ECO:0000256" key="6">
    <source>
        <dbReference type="ARBA" id="ARBA00023242"/>
    </source>
</evidence>
<feature type="non-terminal residue" evidence="9">
    <location>
        <position position="1"/>
    </location>
</feature>
<feature type="domain" description="AXH" evidence="8">
    <location>
        <begin position="1099"/>
        <end position="1230"/>
    </location>
</feature>
<feature type="compositionally biased region" description="Low complexity" evidence="7">
    <location>
        <begin position="238"/>
        <end position="250"/>
    </location>
</feature>
<feature type="compositionally biased region" description="Low complexity" evidence="7">
    <location>
        <begin position="329"/>
        <end position="343"/>
    </location>
</feature>
<dbReference type="GO" id="GO:0005634">
    <property type="term" value="C:nucleus"/>
    <property type="evidence" value="ECO:0007669"/>
    <property type="project" value="UniProtKB-SubCell"/>
</dbReference>
<feature type="compositionally biased region" description="Low complexity" evidence="7">
    <location>
        <begin position="1370"/>
        <end position="1382"/>
    </location>
</feature>
<feature type="region of interest" description="Disordered" evidence="7">
    <location>
        <begin position="749"/>
        <end position="805"/>
    </location>
</feature>
<evidence type="ECO:0000259" key="8">
    <source>
        <dbReference type="PROSITE" id="PS51148"/>
    </source>
</evidence>
<dbReference type="SMART" id="SM00536">
    <property type="entry name" value="AXH"/>
    <property type="match status" value="1"/>
</dbReference>
<keyword evidence="2" id="KW-0678">Repressor</keyword>
<keyword evidence="4" id="KW-0238">DNA-binding</keyword>
<keyword evidence="10" id="KW-1185">Reference proteome</keyword>
<evidence type="ECO:0000256" key="3">
    <source>
        <dbReference type="ARBA" id="ARBA00023015"/>
    </source>
</evidence>
<feature type="compositionally biased region" description="Low complexity" evidence="7">
    <location>
        <begin position="1035"/>
        <end position="1074"/>
    </location>
</feature>
<evidence type="ECO:0000256" key="1">
    <source>
        <dbReference type="ARBA" id="ARBA00004123"/>
    </source>
</evidence>
<feature type="compositionally biased region" description="Basic residues" evidence="7">
    <location>
        <begin position="959"/>
        <end position="969"/>
    </location>
</feature>
<dbReference type="GO" id="GO:0006355">
    <property type="term" value="P:regulation of DNA-templated transcription"/>
    <property type="evidence" value="ECO:0007669"/>
    <property type="project" value="InterPro"/>
</dbReference>
<dbReference type="PANTHER" id="PTHR13392">
    <property type="entry name" value="ATAXIN 1"/>
    <property type="match status" value="1"/>
</dbReference>
<keyword evidence="3" id="KW-0805">Transcription regulation</keyword>
<feature type="compositionally biased region" description="Low complexity" evidence="7">
    <location>
        <begin position="602"/>
        <end position="612"/>
    </location>
</feature>
<evidence type="ECO:0000256" key="5">
    <source>
        <dbReference type="ARBA" id="ARBA00023163"/>
    </source>
</evidence>
<evidence type="ECO:0000256" key="4">
    <source>
        <dbReference type="ARBA" id="ARBA00023125"/>
    </source>
</evidence>
<dbReference type="STRING" id="188477.A0A433TH71"/>
<protein>
    <recommendedName>
        <fullName evidence="8">AXH domain-containing protein</fullName>
    </recommendedName>
</protein>
<organism evidence="9 10">
    <name type="scientific">Elysia chlorotica</name>
    <name type="common">Eastern emerald elysia</name>
    <name type="synonym">Sea slug</name>
    <dbReference type="NCBI Taxonomy" id="188477"/>
    <lineage>
        <taxon>Eukaryota</taxon>
        <taxon>Metazoa</taxon>
        <taxon>Spiralia</taxon>
        <taxon>Lophotrochozoa</taxon>
        <taxon>Mollusca</taxon>
        <taxon>Gastropoda</taxon>
        <taxon>Heterobranchia</taxon>
        <taxon>Euthyneura</taxon>
        <taxon>Panpulmonata</taxon>
        <taxon>Sacoglossa</taxon>
        <taxon>Placobranchoidea</taxon>
        <taxon>Plakobranchidae</taxon>
        <taxon>Elysia</taxon>
    </lineage>
</organism>
<evidence type="ECO:0000256" key="7">
    <source>
        <dbReference type="SAM" id="MobiDB-lite"/>
    </source>
</evidence>
<dbReference type="PANTHER" id="PTHR13392:SF13">
    <property type="entry name" value="AXH DOMAIN-CONTAINING PROTEIN"/>
    <property type="match status" value="1"/>
</dbReference>
<feature type="compositionally biased region" description="Low complexity" evidence="7">
    <location>
        <begin position="489"/>
        <end position="522"/>
    </location>
</feature>
<feature type="compositionally biased region" description="Low complexity" evidence="7">
    <location>
        <begin position="897"/>
        <end position="908"/>
    </location>
</feature>
<dbReference type="OrthoDB" id="10000452at2759"/>
<feature type="compositionally biased region" description="Polar residues" evidence="7">
    <location>
        <begin position="434"/>
        <end position="444"/>
    </location>
</feature>
<dbReference type="Gene3D" id="2.170.16.10">
    <property type="entry name" value="Hedgehog/Intein (Hint) domain"/>
    <property type="match status" value="1"/>
</dbReference>
<keyword evidence="6" id="KW-0539">Nucleus</keyword>